<feature type="compositionally biased region" description="Polar residues" evidence="4">
    <location>
        <begin position="1"/>
        <end position="14"/>
    </location>
</feature>
<dbReference type="PANTHER" id="PTHR15321:SF3">
    <property type="entry name" value="TP53-BINDING PROTEIN 1"/>
    <property type="match status" value="1"/>
</dbReference>
<gene>
    <name evidence="6" type="ORF">SPAPADRAFT_52219</name>
</gene>
<dbReference type="GO" id="GO:0042393">
    <property type="term" value="F:histone binding"/>
    <property type="evidence" value="ECO:0007669"/>
    <property type="project" value="TreeGrafter"/>
</dbReference>
<dbReference type="InParanoid" id="G3AS77"/>
<feature type="region of interest" description="Disordered" evidence="4">
    <location>
        <begin position="231"/>
        <end position="265"/>
    </location>
</feature>
<organism evidence="7">
    <name type="scientific">Spathaspora passalidarum (strain NRRL Y-27907 / 11-Y1)</name>
    <dbReference type="NCBI Taxonomy" id="619300"/>
    <lineage>
        <taxon>Eukaryota</taxon>
        <taxon>Fungi</taxon>
        <taxon>Dikarya</taxon>
        <taxon>Ascomycota</taxon>
        <taxon>Saccharomycotina</taxon>
        <taxon>Pichiomycetes</taxon>
        <taxon>Debaryomycetaceae</taxon>
        <taxon>Spathaspora</taxon>
    </lineage>
</organism>
<evidence type="ECO:0000256" key="2">
    <source>
        <dbReference type="ARBA" id="ARBA00022763"/>
    </source>
</evidence>
<feature type="compositionally biased region" description="Polar residues" evidence="4">
    <location>
        <begin position="231"/>
        <end position="260"/>
    </location>
</feature>
<comment type="subcellular location">
    <subcellularLocation>
        <location evidence="1">Nucleus</location>
    </subcellularLocation>
</comment>
<feature type="compositionally biased region" description="Acidic residues" evidence="4">
    <location>
        <begin position="427"/>
        <end position="439"/>
    </location>
</feature>
<dbReference type="Proteomes" id="UP000000709">
    <property type="component" value="Unassembled WGS sequence"/>
</dbReference>
<dbReference type="Gene3D" id="3.40.50.10190">
    <property type="entry name" value="BRCT domain"/>
    <property type="match status" value="2"/>
</dbReference>
<dbReference type="InterPro" id="IPR036420">
    <property type="entry name" value="BRCT_dom_sf"/>
</dbReference>
<reference evidence="6 7" key="1">
    <citation type="journal article" date="2011" name="Proc. Natl. Acad. Sci. U.S.A.">
        <title>Comparative genomics of xylose-fermenting fungi for enhanced biofuel production.</title>
        <authorList>
            <person name="Wohlbach D.J."/>
            <person name="Kuo A."/>
            <person name="Sato T.K."/>
            <person name="Potts K.M."/>
            <person name="Salamov A.A."/>
            <person name="LaButti K.M."/>
            <person name="Sun H."/>
            <person name="Clum A."/>
            <person name="Pangilinan J.L."/>
            <person name="Lindquist E.A."/>
            <person name="Lucas S."/>
            <person name="Lapidus A."/>
            <person name="Jin M."/>
            <person name="Gunawan C."/>
            <person name="Balan V."/>
            <person name="Dale B.E."/>
            <person name="Jeffries T.W."/>
            <person name="Zinkel R."/>
            <person name="Barry K.W."/>
            <person name="Grigoriev I.V."/>
            <person name="Gasch A.P."/>
        </authorList>
    </citation>
    <scope>NUCLEOTIDE SEQUENCE [LARGE SCALE GENOMIC DNA]</scope>
    <source>
        <strain evidence="7">NRRL Y-27907 / 11-Y1</strain>
    </source>
</reference>
<dbReference type="Pfam" id="PF00533">
    <property type="entry name" value="BRCT"/>
    <property type="match status" value="1"/>
</dbReference>
<accession>G3AS77</accession>
<sequence length="911" mass="103042">MKVNRMNTASNPTQQDEETHQVNISSLKIREDYNSSLVFGNDQSQIHPDITELDQTQCEIFNEDIFSTPSKKENGSIPLSYLQDTQVIEQEHIESPKSQFIGDTQVIDSPSSSDQKTRVRHVPNLPEISESPVIASYETETPSSGASHDQVRRDYQLQDTQIINNDQTQRIDDYTQRIDNDFTQQIDNYTQRIDNNFIQQIDGDTQAFTQAQTQLIDQTQKIKLESFQFSSGNQETQPINQNGNISTSSPEKQTMTSSPQLLVPPPEFISHTQVLNTQEQADITTTSQGNNDTLEVQSDDEQESENKQFEDSLLATRLKRKMSQPGSPIKRLKRNQTTMEIPEMKTPVDLRMKSEPIVLASPSTLTSQSSPPVQLVKRTSSPTKETDRENTTIPDDEEVEETTIPDEEPTRIHPPSSPQFNIPFEDGSSESEDIDDVDEPIPGKRRIRNIIDSQPTMDETTFDESNDTKVLRVETSNVLTQDDIVNHNSVWATYNNLKIYSGTVVNKDIEYSNVDFRDGIYRIKNTDLKLLDIRIGDTLNIRNSAHKYVVTGLGCSESSSFIQCIRGYNVVYLCKFPSKPKDHEFRVSLSECFMEVDDWALHESNYQLIIESHDLLSDTVPLTPTKTNKFIPFISQVSSKASPLRRSTHERTSLFSGRLFCITGIVGDRKNEIKQMIENNDGTLIDRELNEIFQYSTVGDSLVLQSDYLAGLSFGALISNSYCRSAKYLQALALGWPILSDVYIDDCINDSSTLEAWPGYLLPSGQSKRLNAVKSYDVFKFRKNYECGAMLNEQLSLNNNLLHGIDVIILTINVNANSLETSKLIFHSFGARSLQYCSKSGQIQKLFKSLGGDIIVYDDGNTINKVLSNMASRNIKKQKESKKVKVVDWEWLVQCVIGGIIWKSPTYTIDI</sequence>
<dbReference type="CDD" id="cd17745">
    <property type="entry name" value="BRCT_p53bp1_rpt1"/>
    <property type="match status" value="1"/>
</dbReference>
<dbReference type="STRING" id="619300.G3AS77"/>
<dbReference type="PROSITE" id="PS50172">
    <property type="entry name" value="BRCT"/>
    <property type="match status" value="2"/>
</dbReference>
<evidence type="ECO:0000259" key="5">
    <source>
        <dbReference type="PROSITE" id="PS50172"/>
    </source>
</evidence>
<feature type="compositionally biased region" description="Acidic residues" evidence="4">
    <location>
        <begin position="394"/>
        <end position="407"/>
    </location>
</feature>
<feature type="region of interest" description="Disordered" evidence="4">
    <location>
        <begin position="1"/>
        <end position="22"/>
    </location>
</feature>
<dbReference type="OMA" id="WPILSDV"/>
<keyword evidence="3" id="KW-0539">Nucleus</keyword>
<evidence type="ECO:0000256" key="4">
    <source>
        <dbReference type="SAM" id="MobiDB-lite"/>
    </source>
</evidence>
<keyword evidence="2" id="KW-0227">DNA damage</keyword>
<dbReference type="GO" id="GO:0005634">
    <property type="term" value="C:nucleus"/>
    <property type="evidence" value="ECO:0007669"/>
    <property type="project" value="UniProtKB-SubCell"/>
</dbReference>
<dbReference type="InterPro" id="IPR047252">
    <property type="entry name" value="TP53BP1-like"/>
</dbReference>
<dbReference type="HOGENOM" id="CLU_010407_0_0_1"/>
<dbReference type="InterPro" id="IPR001357">
    <property type="entry name" value="BRCT_dom"/>
</dbReference>
<dbReference type="OrthoDB" id="129353at2759"/>
<dbReference type="RefSeq" id="XP_007377069.1">
    <property type="nucleotide sequence ID" value="XM_007377007.1"/>
</dbReference>
<dbReference type="KEGG" id="spaa:SPAPADRAFT_52219"/>
<evidence type="ECO:0000313" key="6">
    <source>
        <dbReference type="EMBL" id="EGW31036.1"/>
    </source>
</evidence>
<feature type="compositionally biased region" description="Polar residues" evidence="4">
    <location>
        <begin position="285"/>
        <end position="296"/>
    </location>
</feature>
<dbReference type="GeneID" id="18871644"/>
<feature type="domain" description="BRCT" evidence="5">
    <location>
        <begin position="842"/>
        <end position="909"/>
    </location>
</feature>
<proteinExistence type="predicted"/>
<feature type="domain" description="BRCT" evidence="5">
    <location>
        <begin position="650"/>
        <end position="755"/>
    </location>
</feature>
<dbReference type="GO" id="GO:0000077">
    <property type="term" value="P:DNA damage checkpoint signaling"/>
    <property type="evidence" value="ECO:0007669"/>
    <property type="project" value="TreeGrafter"/>
</dbReference>
<evidence type="ECO:0000313" key="7">
    <source>
        <dbReference type="Proteomes" id="UP000000709"/>
    </source>
</evidence>
<feature type="region of interest" description="Disordered" evidence="4">
    <location>
        <begin position="362"/>
        <end position="441"/>
    </location>
</feature>
<dbReference type="FunCoup" id="G3AS77">
    <property type="interactions" value="153"/>
</dbReference>
<dbReference type="eggNOG" id="KOG3548">
    <property type="taxonomic scope" value="Eukaryota"/>
</dbReference>
<evidence type="ECO:0000256" key="3">
    <source>
        <dbReference type="ARBA" id="ARBA00023242"/>
    </source>
</evidence>
<dbReference type="Pfam" id="PF08605">
    <property type="entry name" value="Rad9_Rad53_bind"/>
    <property type="match status" value="1"/>
</dbReference>
<dbReference type="EMBL" id="GL996504">
    <property type="protein sequence ID" value="EGW31036.1"/>
    <property type="molecule type" value="Genomic_DNA"/>
</dbReference>
<dbReference type="PANTHER" id="PTHR15321">
    <property type="entry name" value="TUMOR SUPPRESSOR P53-BINDING PROTEIN 1"/>
    <property type="match status" value="1"/>
</dbReference>
<feature type="region of interest" description="Disordered" evidence="4">
    <location>
        <begin position="285"/>
        <end position="347"/>
    </location>
</feature>
<dbReference type="GO" id="GO:0045944">
    <property type="term" value="P:positive regulation of transcription by RNA polymerase II"/>
    <property type="evidence" value="ECO:0007669"/>
    <property type="project" value="TreeGrafter"/>
</dbReference>
<feature type="compositionally biased region" description="Low complexity" evidence="4">
    <location>
        <begin position="362"/>
        <end position="372"/>
    </location>
</feature>
<keyword evidence="7" id="KW-1185">Reference proteome</keyword>
<dbReference type="SUPFAM" id="SSF52113">
    <property type="entry name" value="BRCT domain"/>
    <property type="match status" value="2"/>
</dbReference>
<dbReference type="AlphaFoldDB" id="G3AS77"/>
<evidence type="ECO:0000256" key="1">
    <source>
        <dbReference type="ARBA" id="ARBA00004123"/>
    </source>
</evidence>
<name>G3AS77_SPAPN</name>
<dbReference type="InterPro" id="IPR047249">
    <property type="entry name" value="BRCT_p53bp1-like_rpt1"/>
</dbReference>
<protein>
    <recommendedName>
        <fullName evidence="5">BRCT domain-containing protein</fullName>
    </recommendedName>
</protein>
<dbReference type="InterPro" id="IPR013914">
    <property type="entry name" value="Rad9_Rad53-bd_dom_fun"/>
</dbReference>